<keyword evidence="11" id="KW-1185">Reference proteome</keyword>
<organism evidence="10 11">
    <name type="scientific">Rarispira pelagica</name>
    <dbReference type="NCBI Taxonomy" id="3141764"/>
    <lineage>
        <taxon>Bacteria</taxon>
        <taxon>Pseudomonadati</taxon>
        <taxon>Spirochaetota</taxon>
        <taxon>Spirochaetia</taxon>
        <taxon>Winmispirales</taxon>
        <taxon>Winmispiraceae</taxon>
        <taxon>Rarispira</taxon>
    </lineage>
</organism>
<dbReference type="InterPro" id="IPR000385">
    <property type="entry name" value="MoaA_NifB_PqqE_Fe-S-bd_CS"/>
</dbReference>
<keyword evidence="3" id="KW-0949">S-adenosyl-L-methionine</keyword>
<accession>A0ABU9UDP5</accession>
<dbReference type="InterPro" id="IPR023885">
    <property type="entry name" value="4Fe4S-binding_SPASM_dom"/>
</dbReference>
<reference evidence="10 11" key="1">
    <citation type="submission" date="2024-03" db="EMBL/GenBank/DDBJ databases">
        <title>Ignisphaera cupida sp. nov., a hyperthermophilic hydrolytic archaeon from a hot spring of Kamchatka, and proposal of Ignisphaeraceae fam. nov.</title>
        <authorList>
            <person name="Podosokorskaya O.A."/>
            <person name="Elcheninov A.G."/>
            <person name="Maltseva A.I."/>
            <person name="Zayulina K.S."/>
            <person name="Novikov A."/>
            <person name="Merkel A.Y."/>
        </authorList>
    </citation>
    <scope>NUCLEOTIDE SEQUENCE [LARGE SCALE GENOMIC DNA]</scope>
    <source>
        <strain evidence="10 11">38H-sp</strain>
    </source>
</reference>
<evidence type="ECO:0000313" key="10">
    <source>
        <dbReference type="EMBL" id="MEM5948770.1"/>
    </source>
</evidence>
<evidence type="ECO:0000259" key="8">
    <source>
        <dbReference type="Pfam" id="PF04055"/>
    </source>
</evidence>
<dbReference type="Pfam" id="PF04055">
    <property type="entry name" value="Radical_SAM"/>
    <property type="match status" value="1"/>
</dbReference>
<keyword evidence="5" id="KW-0408">Iron</keyword>
<comment type="caution">
    <text evidence="10">The sequence shown here is derived from an EMBL/GenBank/DDBJ whole genome shotgun (WGS) entry which is preliminary data.</text>
</comment>
<comment type="similarity">
    <text evidence="7">Belongs to the radical SAM superfamily. Anaerobic sulfatase-maturating enzyme family.</text>
</comment>
<dbReference type="InterPro" id="IPR013785">
    <property type="entry name" value="Aldolase_TIM"/>
</dbReference>
<evidence type="ECO:0000313" key="11">
    <source>
        <dbReference type="Proteomes" id="UP001466331"/>
    </source>
</evidence>
<dbReference type="CDD" id="cd01335">
    <property type="entry name" value="Radical_SAM"/>
    <property type="match status" value="1"/>
</dbReference>
<proteinExistence type="inferred from homology"/>
<dbReference type="NCBIfam" id="TIGR04085">
    <property type="entry name" value="rSAM_more_4Fe4S"/>
    <property type="match status" value="1"/>
</dbReference>
<dbReference type="InterPro" id="IPR023867">
    <property type="entry name" value="Sulphatase_maturase_rSAM"/>
</dbReference>
<evidence type="ECO:0000259" key="9">
    <source>
        <dbReference type="Pfam" id="PF13186"/>
    </source>
</evidence>
<dbReference type="RefSeq" id="WP_420070221.1">
    <property type="nucleotide sequence ID" value="NZ_JBCHKQ010000005.1"/>
</dbReference>
<dbReference type="Pfam" id="PF13186">
    <property type="entry name" value="SPASM"/>
    <property type="match status" value="1"/>
</dbReference>
<dbReference type="Gene3D" id="3.20.20.70">
    <property type="entry name" value="Aldolase class I"/>
    <property type="match status" value="1"/>
</dbReference>
<feature type="domain" description="Radical SAM core" evidence="8">
    <location>
        <begin position="10"/>
        <end position="160"/>
    </location>
</feature>
<dbReference type="SFLD" id="SFLDG01386">
    <property type="entry name" value="main_SPASM_domain-containing"/>
    <property type="match status" value="1"/>
</dbReference>
<gene>
    <name evidence="10" type="ORF">WKV44_09490</name>
</gene>
<protein>
    <submittedName>
        <fullName evidence="10">Radical SAM protein</fullName>
    </submittedName>
</protein>
<dbReference type="PANTHER" id="PTHR43273">
    <property type="entry name" value="ANAEROBIC SULFATASE-MATURATING ENZYME HOMOLOG ASLB-RELATED"/>
    <property type="match status" value="1"/>
</dbReference>
<evidence type="ECO:0000256" key="2">
    <source>
        <dbReference type="ARBA" id="ARBA00022485"/>
    </source>
</evidence>
<dbReference type="Proteomes" id="UP001466331">
    <property type="component" value="Unassembled WGS sequence"/>
</dbReference>
<keyword evidence="6" id="KW-0411">Iron-sulfur</keyword>
<dbReference type="SUPFAM" id="SSF102114">
    <property type="entry name" value="Radical SAM enzymes"/>
    <property type="match status" value="1"/>
</dbReference>
<dbReference type="InterPro" id="IPR058240">
    <property type="entry name" value="rSAM_sf"/>
</dbReference>
<dbReference type="InterPro" id="IPR007197">
    <property type="entry name" value="rSAM"/>
</dbReference>
<dbReference type="PROSITE" id="PS01305">
    <property type="entry name" value="MOAA_NIFB_PQQE"/>
    <property type="match status" value="1"/>
</dbReference>
<evidence type="ECO:0000256" key="1">
    <source>
        <dbReference type="ARBA" id="ARBA00001966"/>
    </source>
</evidence>
<dbReference type="SFLD" id="SFLDS00029">
    <property type="entry name" value="Radical_SAM"/>
    <property type="match status" value="1"/>
</dbReference>
<sequence>MITVMLKPVSSLCNLSCQYCYYKGVHSDNVKTTDSVMLVDTVELLASQFKSAGVKKIAIGFHGGEPLIAGHEFYRQFFSIMDYSGIDCVYSIQTNATILDYDLLKLFKQNRVLVGVSIDGLKLLHDRNRRFHNGSGSYDIVKKNISLFQKEGLCVNCLTVVDDLISINIKKVYEALKKMRLRWFQFIPPLPFTTKITADEYAFFLHSLWDLYVSDIMSDNRISIRWFDAVLSRALGKTVYSCAAGGKCIITPVIEKNGDVYPCDFFCTAEWKLGNLWDTDLFSILNSNTLSAFMSFAGDKGFCNKCEVFYLCGGICYAYRDSYLCPAVRRFLIAREKQIVSLAGYIKHAFGEAIGK</sequence>
<dbReference type="SFLD" id="SFLDG01384">
    <property type="entry name" value="thioether_bond_formation_requi"/>
    <property type="match status" value="1"/>
</dbReference>
<name>A0ABU9UDP5_9SPIR</name>
<keyword evidence="4" id="KW-0479">Metal-binding</keyword>
<evidence type="ECO:0000256" key="6">
    <source>
        <dbReference type="ARBA" id="ARBA00023014"/>
    </source>
</evidence>
<dbReference type="EMBL" id="JBCHKQ010000005">
    <property type="protein sequence ID" value="MEM5948770.1"/>
    <property type="molecule type" value="Genomic_DNA"/>
</dbReference>
<evidence type="ECO:0000256" key="3">
    <source>
        <dbReference type="ARBA" id="ARBA00022691"/>
    </source>
</evidence>
<comment type="cofactor">
    <cofactor evidence="1">
        <name>[4Fe-4S] cluster</name>
        <dbReference type="ChEBI" id="CHEBI:49883"/>
    </cofactor>
</comment>
<dbReference type="PANTHER" id="PTHR43273:SF3">
    <property type="entry name" value="ANAEROBIC SULFATASE-MATURATING ENZYME HOMOLOG ASLB-RELATED"/>
    <property type="match status" value="1"/>
</dbReference>
<dbReference type="SFLD" id="SFLDG01067">
    <property type="entry name" value="SPASM/twitch_domain_containing"/>
    <property type="match status" value="1"/>
</dbReference>
<feature type="domain" description="4Fe4S-binding SPASM" evidence="9">
    <location>
        <begin position="253"/>
        <end position="307"/>
    </location>
</feature>
<evidence type="ECO:0000256" key="7">
    <source>
        <dbReference type="ARBA" id="ARBA00023601"/>
    </source>
</evidence>
<evidence type="ECO:0000256" key="4">
    <source>
        <dbReference type="ARBA" id="ARBA00022723"/>
    </source>
</evidence>
<keyword evidence="2" id="KW-0004">4Fe-4S</keyword>
<evidence type="ECO:0000256" key="5">
    <source>
        <dbReference type="ARBA" id="ARBA00023004"/>
    </source>
</evidence>